<dbReference type="EMBL" id="JAOPLU010000001">
    <property type="protein sequence ID" value="MDM5130031.1"/>
    <property type="molecule type" value="Genomic_DNA"/>
</dbReference>
<feature type="compositionally biased region" description="Basic and acidic residues" evidence="1">
    <location>
        <begin position="31"/>
        <end position="43"/>
    </location>
</feature>
<feature type="region of interest" description="Disordered" evidence="1">
    <location>
        <begin position="24"/>
        <end position="66"/>
    </location>
</feature>
<dbReference type="Proteomes" id="UP001168109">
    <property type="component" value="Unassembled WGS sequence"/>
</dbReference>
<evidence type="ECO:0008006" key="4">
    <source>
        <dbReference type="Google" id="ProtNLM"/>
    </source>
</evidence>
<evidence type="ECO:0000313" key="3">
    <source>
        <dbReference type="Proteomes" id="UP001168109"/>
    </source>
</evidence>
<reference evidence="2" key="1">
    <citation type="submission" date="2024-05" db="EMBL/GenBank/DDBJ databases">
        <title>WGS of Aeromonas isolates.</title>
        <authorList>
            <person name="Lee H."/>
        </authorList>
    </citation>
    <scope>NUCLEOTIDE SEQUENCE</scope>
    <source>
        <strain evidence="2">LP308</strain>
    </source>
</reference>
<accession>A0ABT7Q7W0</accession>
<protein>
    <recommendedName>
        <fullName evidence="4">Phage protein</fullName>
    </recommendedName>
</protein>
<dbReference type="RefSeq" id="WP_290040884.1">
    <property type="nucleotide sequence ID" value="NZ_JAOPLU010000001.1"/>
</dbReference>
<sequence length="311" mass="33704">MDTNIDNLTGTETLEELEAMLAEIEQEGDLEQEHGTATEKTDVEPAPSAVEVAASTEPAKAEQDGGVAEVPEKVILAKSGQHIIPYDVLEQARLDNKALREQLNLSQQAQAQRDTLQALLEKHGINPDADPDQLNQDEVEQLAKDFPEIGKAMAAMARKIQQLEQPVVVQPVQPAADPVQTALQAVPDLIDWRDKDQDRFDFAIIVDEKLQVDPAWQGKSLDERFAEAARRTKLAFGDVVETVPPPAKAPSQEAETSADFIPSSPSALGQTHQAPETGVARYGAMSQADLTAEMGAMTDAQLEALLEQAGF</sequence>
<name>A0ABT7Q7W0_9GAMM</name>
<feature type="region of interest" description="Disordered" evidence="1">
    <location>
        <begin position="244"/>
        <end position="275"/>
    </location>
</feature>
<evidence type="ECO:0000313" key="2">
    <source>
        <dbReference type="EMBL" id="MDM5130031.1"/>
    </source>
</evidence>
<feature type="compositionally biased region" description="Polar residues" evidence="1">
    <location>
        <begin position="263"/>
        <end position="274"/>
    </location>
</feature>
<evidence type="ECO:0000256" key="1">
    <source>
        <dbReference type="SAM" id="MobiDB-lite"/>
    </source>
</evidence>
<gene>
    <name evidence="2" type="ORF">OB962_03305</name>
</gene>
<proteinExistence type="predicted"/>
<keyword evidence="3" id="KW-1185">Reference proteome</keyword>
<comment type="caution">
    <text evidence="2">The sequence shown here is derived from an EMBL/GenBank/DDBJ whole genome shotgun (WGS) entry which is preliminary data.</text>
</comment>
<feature type="compositionally biased region" description="Low complexity" evidence="1">
    <location>
        <begin position="44"/>
        <end position="55"/>
    </location>
</feature>
<organism evidence="2 3">
    <name type="scientific">Aeromonas piscicola</name>
    <dbReference type="NCBI Taxonomy" id="600645"/>
    <lineage>
        <taxon>Bacteria</taxon>
        <taxon>Pseudomonadati</taxon>
        <taxon>Pseudomonadota</taxon>
        <taxon>Gammaproteobacteria</taxon>
        <taxon>Aeromonadales</taxon>
        <taxon>Aeromonadaceae</taxon>
        <taxon>Aeromonas</taxon>
    </lineage>
</organism>